<dbReference type="InterPro" id="IPR018201">
    <property type="entry name" value="Ketoacyl_synth_AS"/>
</dbReference>
<dbReference type="Pfam" id="PF00698">
    <property type="entry name" value="Acyl_transf_1"/>
    <property type="match status" value="1"/>
</dbReference>
<dbReference type="Proteomes" id="UP001519863">
    <property type="component" value="Unassembled WGS sequence"/>
</dbReference>
<dbReference type="PROSITE" id="PS00606">
    <property type="entry name" value="KS3_1"/>
    <property type="match status" value="1"/>
</dbReference>
<dbReference type="SUPFAM" id="SSF52151">
    <property type="entry name" value="FabD/lysophospholipase-like"/>
    <property type="match status" value="1"/>
</dbReference>
<organism evidence="5 6">
    <name type="scientific">Actinoplanes hulinensis</name>
    <dbReference type="NCBI Taxonomy" id="1144547"/>
    <lineage>
        <taxon>Bacteria</taxon>
        <taxon>Bacillati</taxon>
        <taxon>Actinomycetota</taxon>
        <taxon>Actinomycetes</taxon>
        <taxon>Micromonosporales</taxon>
        <taxon>Micromonosporaceae</taxon>
        <taxon>Actinoplanes</taxon>
    </lineage>
</organism>
<dbReference type="Pfam" id="PF01648">
    <property type="entry name" value="ACPS"/>
    <property type="match status" value="1"/>
</dbReference>
<evidence type="ECO:0000313" key="5">
    <source>
        <dbReference type="EMBL" id="MBW6436837.1"/>
    </source>
</evidence>
<dbReference type="InterPro" id="IPR016035">
    <property type="entry name" value="Acyl_Trfase/lysoPLipase"/>
</dbReference>
<gene>
    <name evidence="5" type="ORF">KZ829_24130</name>
</gene>
<dbReference type="InterPro" id="IPR014031">
    <property type="entry name" value="Ketoacyl_synth_C"/>
</dbReference>
<dbReference type="Pfam" id="PF00109">
    <property type="entry name" value="ketoacyl-synt"/>
    <property type="match status" value="1"/>
</dbReference>
<dbReference type="InterPro" id="IPR049551">
    <property type="entry name" value="PKS_DH_C"/>
</dbReference>
<keyword evidence="2" id="KW-0597">Phosphoprotein</keyword>
<dbReference type="Pfam" id="PF14765">
    <property type="entry name" value="PS-DH"/>
    <property type="match status" value="1"/>
</dbReference>
<proteinExistence type="predicted"/>
<dbReference type="Gene3D" id="3.90.470.20">
    <property type="entry name" value="4'-phosphopantetheinyl transferase domain"/>
    <property type="match status" value="2"/>
</dbReference>
<dbReference type="Gene3D" id="3.10.129.110">
    <property type="entry name" value="Polyketide synthase dehydratase"/>
    <property type="match status" value="1"/>
</dbReference>
<protein>
    <submittedName>
        <fullName evidence="5">Polyketide synthase dehydratase domain-containing protein</fullName>
    </submittedName>
</protein>
<dbReference type="Gene3D" id="3.40.47.10">
    <property type="match status" value="1"/>
</dbReference>
<dbReference type="SMART" id="SM00827">
    <property type="entry name" value="PKS_AT"/>
    <property type="match status" value="1"/>
</dbReference>
<dbReference type="SUPFAM" id="SSF55048">
    <property type="entry name" value="Probable ACP-binding domain of malonyl-CoA ACP transacylase"/>
    <property type="match status" value="1"/>
</dbReference>
<evidence type="ECO:0000259" key="4">
    <source>
        <dbReference type="PROSITE" id="PS52004"/>
    </source>
</evidence>
<dbReference type="InterPro" id="IPR014043">
    <property type="entry name" value="Acyl_transferase_dom"/>
</dbReference>
<sequence length="1390" mass="145314">MEPVAVVGMAVLFPGAPDLDTYWRNIVTGTDSVTEAPPGYGLPAGRRGGFLGDLATVDPAALGVMPAALPLTEPDQLIALHVANAALADAGFEPGTCDPGRIGVILGRGGYLTPALSRFDQRVRGAHQLAHTLTELLPDLDPDTAARIRDAFADRLGPVSPGAEIGLVPNLAAARIAHRHGFGGPAYTVDGACASSLLAVDQAVAELARDRCDVVLAGGVHHAHDATLWSVFAGLGAVSPTGRSRPFTGAADGLVIGEGSGIVVLKRLADARRDGDRVYAVVRGTGVSGDAGAASLMNPVSAGQAAALRQAWSTAGLDPTGPDAVGLIEAHGTATAAGDACELATLHDVFGPGGPAVLGSVKALIGHTMPAAGIAGFVKAALAVHHGVLPPMPACDDPHPGLAATRFRPIPVARAWFGHTRRAAVNAFGFGGVNAHAVLEAAPAVGRPPRVREPVPVLRLAADTTDELVALLDRPPSVPSGTGRMRLAIVAPTARTLATARRVVAAGQPWRGRQDIWFSPRPLLAGGQGRIAFLYPGLEGEFEPRVADVAARMGRDLPLPGTGGLHAHGVSVYRASRLLDAALRDQGVRPDVLAGHSLGEWTAMAVAAGYHDGELEPVLEEFADAVRQVPDVVFAAIGAGTGAVEPFLAGTGVTVSHDNAPHQCVVCGPAGEVGKLLLALAGNGITGQVLPFRSGFHTSRLRPYVHRLTAAAELLDARPWRMPLWSATTVAPYPDEPGAIRELFVRHLLEPVRFRPLVEQLHAAGVRAFVQVGPGGLASLVHDVLRGHDHLAIAATTPRRTGIGQLTRVLAALWAEGAEPGGDLLAPGNPRSSSGATVRLPLGNPVVSLGEDAAALLGRVAVPAGSGDHRAAAIAAETARAAADVVAAVRRRATPAATTTTRRQLSLDRLPYLRDHTFVQLPPGWPEPGDGFPVVPATDLIRHLCDAARPTASGVVTGVHDAGFDRWLAVAPPVTVTFAVDTDTPDRRRVTAQGYARATVAFSGAYPPAPPVWPQPAEPGRAPRLTAAQMYAGRWMFHGPAYQGVTGIDGIGARHVRGTLTTPAAGGALLDSAAQLVGYWMTEELDGDNRAFPVALTTLRLYGPDPAPGETLTCHVRIAAVTGGTVTADLQLVHDGTVWAEMHGWRLHRFTSDDAVRAVDRSPGTARLARRHEAGWHWATTHWADQASRDLIARTYLTPAEWALYQRRPARGRDAWLLGRIALKDAVRTMLTDPEVFPIELDTGNDEAGRPWITGRHGRRLPPLAVSIAHHGSIGVALARPSGPVGIDVLEVADRDDATVAAALTPAERELLGGDRAVWFTRFFAAKEAAGKALGTGLGGNPHTLRVIAASDTEATVATTAGDLRVRLTDLHHEGRRHVVAWTTDREVLP</sequence>
<dbReference type="Pfam" id="PF02801">
    <property type="entry name" value="Ketoacyl-synt_C"/>
    <property type="match status" value="1"/>
</dbReference>
<dbReference type="SMART" id="SM00825">
    <property type="entry name" value="PKS_KS"/>
    <property type="match status" value="1"/>
</dbReference>
<evidence type="ECO:0000256" key="1">
    <source>
        <dbReference type="ARBA" id="ARBA00022450"/>
    </source>
</evidence>
<dbReference type="PANTHER" id="PTHR43074:SF1">
    <property type="entry name" value="BETA-KETOACYL SYNTHASE FAMILY PROTEIN-RELATED"/>
    <property type="match status" value="1"/>
</dbReference>
<dbReference type="InterPro" id="IPR016036">
    <property type="entry name" value="Malonyl_transacylase_ACP-bd"/>
</dbReference>
<dbReference type="SUPFAM" id="SSF56214">
    <property type="entry name" value="4'-phosphopantetheinyl transferase"/>
    <property type="match status" value="2"/>
</dbReference>
<accession>A0ABS7B7E6</accession>
<dbReference type="RefSeq" id="WP_220146200.1">
    <property type="nucleotide sequence ID" value="NZ_JAHXZI010000013.1"/>
</dbReference>
<comment type="caution">
    <text evidence="5">The sequence shown here is derived from an EMBL/GenBank/DDBJ whole genome shotgun (WGS) entry which is preliminary data.</text>
</comment>
<dbReference type="InterPro" id="IPR052568">
    <property type="entry name" value="PKS-FAS_Synthase"/>
</dbReference>
<evidence type="ECO:0000256" key="2">
    <source>
        <dbReference type="ARBA" id="ARBA00022553"/>
    </source>
</evidence>
<dbReference type="InterPro" id="IPR032821">
    <property type="entry name" value="PKS_assoc"/>
</dbReference>
<dbReference type="InterPro" id="IPR042104">
    <property type="entry name" value="PKS_dehydratase_sf"/>
</dbReference>
<dbReference type="InterPro" id="IPR029069">
    <property type="entry name" value="HotDog_dom_sf"/>
</dbReference>
<dbReference type="SUPFAM" id="SSF54637">
    <property type="entry name" value="Thioesterase/thiol ester dehydrase-isomerase"/>
    <property type="match status" value="1"/>
</dbReference>
<reference evidence="5 6" key="1">
    <citation type="journal article" date="2013" name="Antonie Van Leeuwenhoek">
        <title>Actinoplanes hulinensis sp. nov., a novel actinomycete isolated from soybean root (Glycine max (L.) Merr).</title>
        <authorList>
            <person name="Shen Y."/>
            <person name="Liu C."/>
            <person name="Wang X."/>
            <person name="Zhao J."/>
            <person name="Jia F."/>
            <person name="Zhang Y."/>
            <person name="Wang L."/>
            <person name="Yang D."/>
            <person name="Xiang W."/>
        </authorList>
    </citation>
    <scope>NUCLEOTIDE SEQUENCE [LARGE SCALE GENOMIC DNA]</scope>
    <source>
        <strain evidence="5 6">NEAU-M9</strain>
    </source>
</reference>
<dbReference type="InterPro" id="IPR001227">
    <property type="entry name" value="Ac_transferase_dom_sf"/>
</dbReference>
<dbReference type="InterPro" id="IPR020841">
    <property type="entry name" value="PKS_Beta-ketoAc_synthase_dom"/>
</dbReference>
<dbReference type="InterPro" id="IPR037143">
    <property type="entry name" value="4-PPantetheinyl_Trfase_dom_sf"/>
</dbReference>
<dbReference type="PROSITE" id="PS52004">
    <property type="entry name" value="KS3_2"/>
    <property type="match status" value="1"/>
</dbReference>
<dbReference type="EMBL" id="JAHXZI010000013">
    <property type="protein sequence ID" value="MBW6436837.1"/>
    <property type="molecule type" value="Genomic_DNA"/>
</dbReference>
<keyword evidence="6" id="KW-1185">Reference proteome</keyword>
<evidence type="ECO:0000256" key="3">
    <source>
        <dbReference type="ARBA" id="ARBA00022679"/>
    </source>
</evidence>
<dbReference type="Pfam" id="PF16197">
    <property type="entry name" value="KAsynt_C_assoc"/>
    <property type="match status" value="1"/>
</dbReference>
<dbReference type="Gene3D" id="3.40.366.10">
    <property type="entry name" value="Malonyl-Coenzyme A Acyl Carrier Protein, domain 2"/>
    <property type="match status" value="1"/>
</dbReference>
<evidence type="ECO:0000313" key="6">
    <source>
        <dbReference type="Proteomes" id="UP001519863"/>
    </source>
</evidence>
<keyword evidence="1" id="KW-0596">Phosphopantetheine</keyword>
<keyword evidence="3" id="KW-0808">Transferase</keyword>
<feature type="domain" description="Ketosynthase family 3 (KS3)" evidence="4">
    <location>
        <begin position="1"/>
        <end position="441"/>
    </location>
</feature>
<dbReference type="CDD" id="cd00833">
    <property type="entry name" value="PKS"/>
    <property type="match status" value="1"/>
</dbReference>
<name>A0ABS7B7E6_9ACTN</name>
<dbReference type="InterPro" id="IPR014030">
    <property type="entry name" value="Ketoacyl_synth_N"/>
</dbReference>
<dbReference type="InterPro" id="IPR008278">
    <property type="entry name" value="4-PPantetheinyl_Trfase_dom"/>
</dbReference>
<dbReference type="PANTHER" id="PTHR43074">
    <property type="entry name" value="OMEGA-3 POLYUNSATURATED FATTY ACID SYNTHASE PFAB-RELATED"/>
    <property type="match status" value="1"/>
</dbReference>
<dbReference type="InterPro" id="IPR016039">
    <property type="entry name" value="Thiolase-like"/>
</dbReference>
<dbReference type="SUPFAM" id="SSF53901">
    <property type="entry name" value="Thiolase-like"/>
    <property type="match status" value="1"/>
</dbReference>